<gene>
    <name evidence="1" type="ORF">L1049_018610</name>
</gene>
<sequence length="108" mass="12758">MNGILPNLLKFRSVLIQDFILKWIGESLAMKIGSEVRTLQIELESFPIIRYINEDTSIVPMIKMLRDSGHSTFLVTNRPGDLFVWSAMPVYRDDERDQKYHMYSMWMK</sequence>
<protein>
    <submittedName>
        <fullName evidence="1">Uncharacterized protein</fullName>
    </submittedName>
</protein>
<keyword evidence="2" id="KW-1185">Reference proteome</keyword>
<comment type="caution">
    <text evidence="1">The sequence shown here is derived from an EMBL/GenBank/DDBJ whole genome shotgun (WGS) entry which is preliminary data.</text>
</comment>
<evidence type="ECO:0000313" key="2">
    <source>
        <dbReference type="Proteomes" id="UP001415857"/>
    </source>
</evidence>
<name>A0AAP0RAY0_LIQFO</name>
<evidence type="ECO:0000313" key="1">
    <source>
        <dbReference type="EMBL" id="KAK9273800.1"/>
    </source>
</evidence>
<accession>A0AAP0RAY0</accession>
<dbReference type="AlphaFoldDB" id="A0AAP0RAY0"/>
<dbReference type="EMBL" id="JBBPBK010000012">
    <property type="protein sequence ID" value="KAK9273800.1"/>
    <property type="molecule type" value="Genomic_DNA"/>
</dbReference>
<reference evidence="1 2" key="1">
    <citation type="journal article" date="2024" name="Plant J.">
        <title>Genome sequences and population genomics reveal climatic adaptation and genomic divergence between two closely related sweetgum species.</title>
        <authorList>
            <person name="Xu W.Q."/>
            <person name="Ren C.Q."/>
            <person name="Zhang X.Y."/>
            <person name="Comes H.P."/>
            <person name="Liu X.H."/>
            <person name="Li Y.G."/>
            <person name="Kettle C.J."/>
            <person name="Jalonen R."/>
            <person name="Gaisberger H."/>
            <person name="Ma Y.Z."/>
            <person name="Qiu Y.X."/>
        </authorList>
    </citation>
    <scope>NUCLEOTIDE SEQUENCE [LARGE SCALE GENOMIC DNA]</scope>
    <source>
        <strain evidence="1">Hangzhou</strain>
    </source>
</reference>
<proteinExistence type="predicted"/>
<organism evidence="1 2">
    <name type="scientific">Liquidambar formosana</name>
    <name type="common">Formosan gum</name>
    <dbReference type="NCBI Taxonomy" id="63359"/>
    <lineage>
        <taxon>Eukaryota</taxon>
        <taxon>Viridiplantae</taxon>
        <taxon>Streptophyta</taxon>
        <taxon>Embryophyta</taxon>
        <taxon>Tracheophyta</taxon>
        <taxon>Spermatophyta</taxon>
        <taxon>Magnoliopsida</taxon>
        <taxon>eudicotyledons</taxon>
        <taxon>Gunneridae</taxon>
        <taxon>Pentapetalae</taxon>
        <taxon>Saxifragales</taxon>
        <taxon>Altingiaceae</taxon>
        <taxon>Liquidambar</taxon>
    </lineage>
</organism>
<dbReference type="Proteomes" id="UP001415857">
    <property type="component" value="Unassembled WGS sequence"/>
</dbReference>